<accession>A0A1U7M5T4</accession>
<comment type="caution">
    <text evidence="1">The sequence shown here is derived from an EMBL/GenBank/DDBJ whole genome shotgun (WGS) entry which is preliminary data.</text>
</comment>
<keyword evidence="2" id="KW-1185">Reference proteome</keyword>
<proteinExistence type="predicted"/>
<gene>
    <name evidence="1" type="ORF">TICRE_13800</name>
</gene>
<dbReference type="Proteomes" id="UP000186112">
    <property type="component" value="Unassembled WGS sequence"/>
</dbReference>
<protein>
    <submittedName>
        <fullName evidence="1">Uncharacterized protein</fullName>
    </submittedName>
</protein>
<evidence type="ECO:0000313" key="1">
    <source>
        <dbReference type="EMBL" id="OLS02579.1"/>
    </source>
</evidence>
<dbReference type="AlphaFoldDB" id="A0A1U7M5T4"/>
<name>A0A1U7M5T4_TISCR</name>
<dbReference type="EMBL" id="LTDM01000022">
    <property type="protein sequence ID" value="OLS02579.1"/>
    <property type="molecule type" value="Genomic_DNA"/>
</dbReference>
<organism evidence="1 2">
    <name type="scientific">Tissierella creatinophila DSM 6911</name>
    <dbReference type="NCBI Taxonomy" id="1123403"/>
    <lineage>
        <taxon>Bacteria</taxon>
        <taxon>Bacillati</taxon>
        <taxon>Bacillota</taxon>
        <taxon>Tissierellia</taxon>
        <taxon>Tissierellales</taxon>
        <taxon>Tissierellaceae</taxon>
        <taxon>Tissierella</taxon>
    </lineage>
</organism>
<evidence type="ECO:0000313" key="2">
    <source>
        <dbReference type="Proteomes" id="UP000186112"/>
    </source>
</evidence>
<reference evidence="1 2" key="1">
    <citation type="submission" date="2016-02" db="EMBL/GenBank/DDBJ databases">
        <title>Genome sequence of Tissierella creatinophila DSM 6911.</title>
        <authorList>
            <person name="Poehlein A."/>
            <person name="Daniel R."/>
        </authorList>
    </citation>
    <scope>NUCLEOTIDE SEQUENCE [LARGE SCALE GENOMIC DNA]</scope>
    <source>
        <strain evidence="1 2">DSM 6911</strain>
    </source>
</reference>
<sequence length="73" mass="8633">MMDRNYEDLANAIVVQAVKDYREALNKLKKEPRSIGAKVTKLEIEIFFRSSWYRELTTLDPEMLIEKLKEEIA</sequence>